<accession>A0A4S4KQC4</accession>
<keyword evidence="2" id="KW-1185">Reference proteome</keyword>
<organism evidence="1 2">
    <name type="scientific">Hermanssonia centrifuga</name>
    <dbReference type="NCBI Taxonomy" id="98765"/>
    <lineage>
        <taxon>Eukaryota</taxon>
        <taxon>Fungi</taxon>
        <taxon>Dikarya</taxon>
        <taxon>Basidiomycota</taxon>
        <taxon>Agaricomycotina</taxon>
        <taxon>Agaricomycetes</taxon>
        <taxon>Polyporales</taxon>
        <taxon>Meruliaceae</taxon>
        <taxon>Hermanssonia</taxon>
    </lineage>
</organism>
<gene>
    <name evidence="1" type="ORF">EW026_g1754</name>
</gene>
<protein>
    <submittedName>
        <fullName evidence="1">Uncharacterized protein</fullName>
    </submittedName>
</protein>
<evidence type="ECO:0000313" key="1">
    <source>
        <dbReference type="EMBL" id="THH00816.1"/>
    </source>
</evidence>
<sequence length="661" mass="75374">MDRLQALRAEIDALSISEGTITSGTTAVGIGSSSGRVIMSLGELTLRGMRSLNLRVKLRNISVQLSQADEIKVPDETYNVLLELQRTGLYSNAIRFAAWDIILREMEQLRTEALIRAILRWPWIEIQIFIRQLELSRLSGWELYPGSPVKRNVTVVLGYAEAASKSFYAMIKAVIEFSCLQEPVDLEQIVLIQDSAPAPLVLMLEREKVDIFIRALLQHTSPQIELYLRELVLSRLAFSGWMQRALDLRQIIENLLKVLKSVRAVDSSIVKNTLDVTEITPFLIVAMADTSTRYHDKPLYKNKYRAVISVISRAKTAIDLQWALFLLEMQEEPIVLMMSPNAIYQFIGSSERIRLCQGNIIQAFLDMTVEPIILALSDHEIKNFINVLVQYPTSEVDKWFRRLILDKSFVGIEGKRRDTMVENMLQIACVVWKQDLTTLRKLVTSSHLLEFLSEMTTPSPAYSLFISILQLMKRTVDYDDVVPLIMMADSEGMESDMIIDSLLWRSSIQIDLFTRSLVLLKALKWVQDLEHEDVVENNVIRVLLTIWKHKPSTVHGLLTDVQISNRASNSMVHNTSRIVSNIKLCILIAILGDMQDHNYLDRISPFLKQEPVPAILLTRQAGIKAFTAALKQYPLAEASRLIDELILSKLWTWSVFYSSKL</sequence>
<dbReference type="EMBL" id="SGPJ01000039">
    <property type="protein sequence ID" value="THH00816.1"/>
    <property type="molecule type" value="Genomic_DNA"/>
</dbReference>
<evidence type="ECO:0000313" key="2">
    <source>
        <dbReference type="Proteomes" id="UP000309038"/>
    </source>
</evidence>
<proteinExistence type="predicted"/>
<dbReference type="AlphaFoldDB" id="A0A4S4KQC4"/>
<reference evidence="1 2" key="1">
    <citation type="submission" date="2019-02" db="EMBL/GenBank/DDBJ databases">
        <title>Genome sequencing of the rare red list fungi Phlebia centrifuga.</title>
        <authorList>
            <person name="Buettner E."/>
            <person name="Kellner H."/>
        </authorList>
    </citation>
    <scope>NUCLEOTIDE SEQUENCE [LARGE SCALE GENOMIC DNA]</scope>
    <source>
        <strain evidence="1 2">DSM 108282</strain>
    </source>
</reference>
<comment type="caution">
    <text evidence="1">The sequence shown here is derived from an EMBL/GenBank/DDBJ whole genome shotgun (WGS) entry which is preliminary data.</text>
</comment>
<dbReference type="Proteomes" id="UP000309038">
    <property type="component" value="Unassembled WGS sequence"/>
</dbReference>
<name>A0A4S4KQC4_9APHY</name>